<keyword evidence="3" id="KW-0804">Transcription</keyword>
<dbReference type="PRINTS" id="PR00038">
    <property type="entry name" value="HTHLUXR"/>
</dbReference>
<sequence length="201" mass="21890">MYWGSHFKISVIGPEEKCKSLQTQLGGGAHRIAVWSLSQVLALLADVGKVPDQIVILILTDEQQSIFACRLLLRHLTSTRLLLIYDYSHGSMLPASLTPLLDCLGRERPAKAMDASAAGGKAAGQGEAGQNPLSTREIEILHCLAHGHANKRIARELNITEATVKVHAKTILRKLNLANRTQAAIWAIQNGFAGELRDWAS</sequence>
<dbReference type="AlphaFoldDB" id="A0A562KMF9"/>
<accession>A0A562KMF9</accession>
<dbReference type="Pfam" id="PF00196">
    <property type="entry name" value="GerE"/>
    <property type="match status" value="1"/>
</dbReference>
<dbReference type="CDD" id="cd06170">
    <property type="entry name" value="LuxR_C_like"/>
    <property type="match status" value="1"/>
</dbReference>
<dbReference type="InterPro" id="IPR036388">
    <property type="entry name" value="WH-like_DNA-bd_sf"/>
</dbReference>
<dbReference type="PROSITE" id="PS50043">
    <property type="entry name" value="HTH_LUXR_2"/>
    <property type="match status" value="1"/>
</dbReference>
<dbReference type="PANTHER" id="PTHR44688:SF16">
    <property type="entry name" value="DNA-BINDING TRANSCRIPTIONAL ACTIVATOR DEVR_DOSR"/>
    <property type="match status" value="1"/>
</dbReference>
<organism evidence="5 6">
    <name type="scientific">Sphingobium wenxiniae (strain DSM 21828 / CGMCC 1.7748 / JZ-1)</name>
    <dbReference type="NCBI Taxonomy" id="595605"/>
    <lineage>
        <taxon>Bacteria</taxon>
        <taxon>Pseudomonadati</taxon>
        <taxon>Pseudomonadota</taxon>
        <taxon>Alphaproteobacteria</taxon>
        <taxon>Sphingomonadales</taxon>
        <taxon>Sphingomonadaceae</taxon>
        <taxon>Sphingobium</taxon>
    </lineage>
</organism>
<evidence type="ECO:0000313" key="6">
    <source>
        <dbReference type="Proteomes" id="UP000316624"/>
    </source>
</evidence>
<comment type="caution">
    <text evidence="5">The sequence shown here is derived from an EMBL/GenBank/DDBJ whole genome shotgun (WGS) entry which is preliminary data.</text>
</comment>
<keyword evidence="6" id="KW-1185">Reference proteome</keyword>
<dbReference type="GO" id="GO:0003677">
    <property type="term" value="F:DNA binding"/>
    <property type="evidence" value="ECO:0007669"/>
    <property type="project" value="UniProtKB-KW"/>
</dbReference>
<dbReference type="SMART" id="SM00421">
    <property type="entry name" value="HTH_LUXR"/>
    <property type="match status" value="1"/>
</dbReference>
<dbReference type="GO" id="GO:0006355">
    <property type="term" value="P:regulation of DNA-templated transcription"/>
    <property type="evidence" value="ECO:0007669"/>
    <property type="project" value="InterPro"/>
</dbReference>
<dbReference type="PANTHER" id="PTHR44688">
    <property type="entry name" value="DNA-BINDING TRANSCRIPTIONAL ACTIVATOR DEVR_DOSR"/>
    <property type="match status" value="1"/>
</dbReference>
<gene>
    <name evidence="5" type="ORF">IQ35_00485</name>
</gene>
<dbReference type="InterPro" id="IPR016032">
    <property type="entry name" value="Sig_transdc_resp-reg_C-effctor"/>
</dbReference>
<keyword evidence="2 5" id="KW-0238">DNA-binding</keyword>
<protein>
    <submittedName>
        <fullName evidence="5">DNA-binding NarL/FixJ family response regulator</fullName>
    </submittedName>
</protein>
<dbReference type="Proteomes" id="UP000316624">
    <property type="component" value="Unassembled WGS sequence"/>
</dbReference>
<dbReference type="Gene3D" id="1.10.10.10">
    <property type="entry name" value="Winged helix-like DNA-binding domain superfamily/Winged helix DNA-binding domain"/>
    <property type="match status" value="1"/>
</dbReference>
<evidence type="ECO:0000256" key="2">
    <source>
        <dbReference type="ARBA" id="ARBA00023125"/>
    </source>
</evidence>
<evidence type="ECO:0000256" key="1">
    <source>
        <dbReference type="ARBA" id="ARBA00023015"/>
    </source>
</evidence>
<dbReference type="SUPFAM" id="SSF46894">
    <property type="entry name" value="C-terminal effector domain of the bipartite response regulators"/>
    <property type="match status" value="1"/>
</dbReference>
<reference evidence="5 6" key="1">
    <citation type="journal article" date="2015" name="Stand. Genomic Sci.">
        <title>Genomic Encyclopedia of Bacterial and Archaeal Type Strains, Phase III: the genomes of soil and plant-associated and newly described type strains.</title>
        <authorList>
            <person name="Whitman W.B."/>
            <person name="Woyke T."/>
            <person name="Klenk H.P."/>
            <person name="Zhou Y."/>
            <person name="Lilburn T.G."/>
            <person name="Beck B.J."/>
            <person name="De Vos P."/>
            <person name="Vandamme P."/>
            <person name="Eisen J.A."/>
            <person name="Garrity G."/>
            <person name="Hugenholtz P."/>
            <person name="Kyrpides N.C."/>
        </authorList>
    </citation>
    <scope>NUCLEOTIDE SEQUENCE [LARGE SCALE GENOMIC DNA]</scope>
    <source>
        <strain evidence="5 6">CGMCC 1.7748</strain>
    </source>
</reference>
<evidence type="ECO:0000259" key="4">
    <source>
        <dbReference type="PROSITE" id="PS50043"/>
    </source>
</evidence>
<dbReference type="InterPro" id="IPR000792">
    <property type="entry name" value="Tscrpt_reg_LuxR_C"/>
</dbReference>
<feature type="domain" description="HTH luxR-type" evidence="4">
    <location>
        <begin position="126"/>
        <end position="191"/>
    </location>
</feature>
<name>A0A562KMF9_SPHWJ</name>
<evidence type="ECO:0000256" key="3">
    <source>
        <dbReference type="ARBA" id="ARBA00023163"/>
    </source>
</evidence>
<dbReference type="EMBL" id="VLKK01000002">
    <property type="protein sequence ID" value="TWH96554.1"/>
    <property type="molecule type" value="Genomic_DNA"/>
</dbReference>
<proteinExistence type="predicted"/>
<dbReference type="RefSeq" id="WP_021246115.1">
    <property type="nucleotide sequence ID" value="NZ_JACIIY010000009.1"/>
</dbReference>
<evidence type="ECO:0000313" key="5">
    <source>
        <dbReference type="EMBL" id="TWH96554.1"/>
    </source>
</evidence>
<keyword evidence="1" id="KW-0805">Transcription regulation</keyword>